<dbReference type="PANTHER" id="PTHR35529">
    <property type="entry name" value="MANGANESE EFFLUX PUMP MNTP-RELATED"/>
    <property type="match status" value="1"/>
</dbReference>
<evidence type="ECO:0000256" key="3">
    <source>
        <dbReference type="ARBA" id="ARBA00022989"/>
    </source>
</evidence>
<evidence type="ECO:0000256" key="2">
    <source>
        <dbReference type="ARBA" id="ARBA00022692"/>
    </source>
</evidence>
<keyword evidence="1" id="KW-1003">Cell membrane</keyword>
<sequence>MHLIYTIFIALVNNLDNISVRIAYSIRGIKITTSKNLWISVITFLISSIAAFSGNAVSQAFSNKISSVLSMVMLVIIGLWIILEPYFKKENKVKDKESSIQNSNIYNILKEPETADADNSKDIDFKEATFLGIALSINNVGGSLSAGMIGLNSFFIGFFSAIISFLALWAGNYITEFFNKWNLTKKANIIAGIMLILIGIKQIL</sequence>
<dbReference type="Proteomes" id="UP000033115">
    <property type="component" value="Chromosome"/>
</dbReference>
<feature type="transmembrane region" description="Helical" evidence="5">
    <location>
        <begin position="37"/>
        <end position="56"/>
    </location>
</feature>
<keyword evidence="3 5" id="KW-1133">Transmembrane helix</keyword>
<evidence type="ECO:0000313" key="7">
    <source>
        <dbReference type="Proteomes" id="UP000033115"/>
    </source>
</evidence>
<keyword evidence="2 5" id="KW-0812">Transmembrane</keyword>
<protein>
    <recommendedName>
        <fullName evidence="8">Sporulation protein YtaF</fullName>
    </recommendedName>
</protein>
<dbReference type="STRING" id="1548.CSCA_3763"/>
<dbReference type="RefSeq" id="WP_029159067.1">
    <property type="nucleotide sequence ID" value="NZ_CP009933.1"/>
</dbReference>
<feature type="transmembrane region" description="Helical" evidence="5">
    <location>
        <begin position="187"/>
        <end position="203"/>
    </location>
</feature>
<evidence type="ECO:0000256" key="1">
    <source>
        <dbReference type="ARBA" id="ARBA00022475"/>
    </source>
</evidence>
<accession>A0A0E3MAQ7</accession>
<dbReference type="InterPro" id="IPR003810">
    <property type="entry name" value="Mntp/YtaF"/>
</dbReference>
<dbReference type="PANTHER" id="PTHR35529:SF2">
    <property type="entry name" value="SPORULATION PROTEIN YTAF-RELATED"/>
    <property type="match status" value="1"/>
</dbReference>
<feature type="transmembrane region" description="Helical" evidence="5">
    <location>
        <begin position="68"/>
        <end position="87"/>
    </location>
</feature>
<dbReference type="AlphaFoldDB" id="A0A0E3MAQ7"/>
<gene>
    <name evidence="6" type="ORF">CSCA_3763</name>
</gene>
<evidence type="ECO:0000256" key="5">
    <source>
        <dbReference type="SAM" id="Phobius"/>
    </source>
</evidence>
<dbReference type="Pfam" id="PF02659">
    <property type="entry name" value="Mntp"/>
    <property type="match status" value="1"/>
</dbReference>
<evidence type="ECO:0000256" key="4">
    <source>
        <dbReference type="ARBA" id="ARBA00023136"/>
    </source>
</evidence>
<reference evidence="6 7" key="1">
    <citation type="journal article" date="2015" name="J. Biotechnol.">
        <title>Complete genome sequence of a malodorant-producing acetogen, Clostridium scatologenes ATCC 25775(T).</title>
        <authorList>
            <person name="Zhu Z."/>
            <person name="Guo T."/>
            <person name="Zheng H."/>
            <person name="Song T."/>
            <person name="Ouyang P."/>
            <person name="Xie J."/>
        </authorList>
    </citation>
    <scope>NUCLEOTIDE SEQUENCE [LARGE SCALE GENOMIC DNA]</scope>
    <source>
        <strain evidence="6 7">ATCC 25775</strain>
    </source>
</reference>
<dbReference type="NCBIfam" id="TIGR02840">
    <property type="entry name" value="spore_YtaF"/>
    <property type="match status" value="1"/>
</dbReference>
<keyword evidence="4 5" id="KW-0472">Membrane</keyword>
<dbReference type="HOGENOM" id="CLU_094526_2_0_9"/>
<feature type="transmembrane region" description="Helical" evidence="5">
    <location>
        <begin position="155"/>
        <end position="175"/>
    </location>
</feature>
<evidence type="ECO:0000313" key="6">
    <source>
        <dbReference type="EMBL" id="AKA70888.1"/>
    </source>
</evidence>
<dbReference type="KEGG" id="csq:CSCA_3763"/>
<dbReference type="EMBL" id="CP009933">
    <property type="protein sequence ID" value="AKA70888.1"/>
    <property type="molecule type" value="Genomic_DNA"/>
</dbReference>
<evidence type="ECO:0008006" key="8">
    <source>
        <dbReference type="Google" id="ProtNLM"/>
    </source>
</evidence>
<proteinExistence type="predicted"/>
<dbReference type="InterPro" id="IPR014205">
    <property type="entry name" value="Spore_YtaF"/>
</dbReference>
<keyword evidence="7" id="KW-1185">Reference proteome</keyword>
<name>A0A0E3MAQ7_CLOSL</name>
<organism evidence="6 7">
    <name type="scientific">Clostridium scatologenes</name>
    <dbReference type="NCBI Taxonomy" id="1548"/>
    <lineage>
        <taxon>Bacteria</taxon>
        <taxon>Bacillati</taxon>
        <taxon>Bacillota</taxon>
        <taxon>Clostridia</taxon>
        <taxon>Eubacteriales</taxon>
        <taxon>Clostridiaceae</taxon>
        <taxon>Clostridium</taxon>
    </lineage>
</organism>